<evidence type="ECO:0000256" key="5">
    <source>
        <dbReference type="ARBA" id="ARBA00023136"/>
    </source>
</evidence>
<dbReference type="RefSeq" id="WP_173942615.1">
    <property type="nucleotide sequence ID" value="NZ_CBCSCD010000001.1"/>
</dbReference>
<evidence type="ECO:0000256" key="4">
    <source>
        <dbReference type="ARBA" id="ARBA00022989"/>
    </source>
</evidence>
<keyword evidence="3 6" id="KW-0812">Transmembrane</keyword>
<dbReference type="Proteomes" id="UP000500806">
    <property type="component" value="Chromosome"/>
</dbReference>
<proteinExistence type="inferred from homology"/>
<accession>A0A6M9PRF3</accession>
<dbReference type="SUPFAM" id="SSF81338">
    <property type="entry name" value="Aquaporin-like"/>
    <property type="match status" value="1"/>
</dbReference>
<evidence type="ECO:0000256" key="7">
    <source>
        <dbReference type="SAM" id="Phobius"/>
    </source>
</evidence>
<evidence type="ECO:0000256" key="6">
    <source>
        <dbReference type="RuleBase" id="RU000477"/>
    </source>
</evidence>
<feature type="transmembrane region" description="Helical" evidence="7">
    <location>
        <begin position="150"/>
        <end position="170"/>
    </location>
</feature>
<dbReference type="GO" id="GO:0015267">
    <property type="term" value="F:channel activity"/>
    <property type="evidence" value="ECO:0007669"/>
    <property type="project" value="InterPro"/>
</dbReference>
<dbReference type="EMBL" id="CP028941">
    <property type="protein sequence ID" value="QKM62462.1"/>
    <property type="molecule type" value="Genomic_DNA"/>
</dbReference>
<feature type="transmembrane region" description="Helical" evidence="7">
    <location>
        <begin position="121"/>
        <end position="138"/>
    </location>
</feature>
<organism evidence="8 9">
    <name type="scientific">Polynucleobacter antarcticus</name>
    <dbReference type="NCBI Taxonomy" id="1743162"/>
    <lineage>
        <taxon>Bacteria</taxon>
        <taxon>Pseudomonadati</taxon>
        <taxon>Pseudomonadota</taxon>
        <taxon>Betaproteobacteria</taxon>
        <taxon>Burkholderiales</taxon>
        <taxon>Burkholderiaceae</taxon>
        <taxon>Polynucleobacter</taxon>
    </lineage>
</organism>
<feature type="transmembrane region" description="Helical" evidence="7">
    <location>
        <begin position="46"/>
        <end position="71"/>
    </location>
</feature>
<evidence type="ECO:0000256" key="2">
    <source>
        <dbReference type="ARBA" id="ARBA00022448"/>
    </source>
</evidence>
<keyword evidence="4 7" id="KW-1133">Transmembrane helix</keyword>
<evidence type="ECO:0000313" key="9">
    <source>
        <dbReference type="Proteomes" id="UP000500806"/>
    </source>
</evidence>
<dbReference type="Gene3D" id="1.20.1080.10">
    <property type="entry name" value="Glycerol uptake facilitator protein"/>
    <property type="match status" value="1"/>
</dbReference>
<dbReference type="PANTHER" id="PTHR45724">
    <property type="entry name" value="AQUAPORIN NIP2-1"/>
    <property type="match status" value="1"/>
</dbReference>
<feature type="transmembrane region" description="Helical" evidence="7">
    <location>
        <begin position="190"/>
        <end position="209"/>
    </location>
</feature>
<feature type="transmembrane region" description="Helical" evidence="7">
    <location>
        <begin position="83"/>
        <end position="109"/>
    </location>
</feature>
<dbReference type="GO" id="GO:0016020">
    <property type="term" value="C:membrane"/>
    <property type="evidence" value="ECO:0007669"/>
    <property type="project" value="UniProtKB-SubCell"/>
</dbReference>
<keyword evidence="2 6" id="KW-0813">Transport</keyword>
<dbReference type="PRINTS" id="PR00783">
    <property type="entry name" value="MINTRINSICP"/>
</dbReference>
<sequence>MKNYIAEFIGTALLLAIVAGSGLMGETLGAGNSAVALLGNSIATGAGLYVLITLLGPISGAHFNPVVSVMFWRLGHLNAGQMLGYWVAQCSGAITGIWMTHLMFSLPIIQESTKTRTGMGIWASELISTLVLLVVIRLGDKEAKDRVPMLVALTVTAGYWFTSSTFFANPAVAIARSLTNTFVGIAPADVSGFVIAEIVAVAIFATLFCKKHGQIKPNHGV</sequence>
<dbReference type="PANTHER" id="PTHR45724:SF13">
    <property type="entry name" value="AQUAPORIN NIP1-1-RELATED"/>
    <property type="match status" value="1"/>
</dbReference>
<dbReference type="InterPro" id="IPR000425">
    <property type="entry name" value="MIP"/>
</dbReference>
<keyword evidence="9" id="KW-1185">Reference proteome</keyword>
<dbReference type="AlphaFoldDB" id="A0A6M9PRF3"/>
<dbReference type="KEGG" id="pani:DCO16_04925"/>
<dbReference type="InterPro" id="IPR034294">
    <property type="entry name" value="Aquaporin_transptr"/>
</dbReference>
<keyword evidence="5 7" id="KW-0472">Membrane</keyword>
<protein>
    <submittedName>
        <fullName evidence="8">Aquaporin family protein</fullName>
    </submittedName>
</protein>
<name>A0A6M9PRF3_9BURK</name>
<comment type="subcellular location">
    <subcellularLocation>
        <location evidence="1">Membrane</location>
        <topology evidence="1">Multi-pass membrane protein</topology>
    </subcellularLocation>
</comment>
<evidence type="ECO:0000313" key="8">
    <source>
        <dbReference type="EMBL" id="QKM62462.1"/>
    </source>
</evidence>
<evidence type="ECO:0000256" key="1">
    <source>
        <dbReference type="ARBA" id="ARBA00004141"/>
    </source>
</evidence>
<dbReference type="Pfam" id="PF00230">
    <property type="entry name" value="MIP"/>
    <property type="match status" value="1"/>
</dbReference>
<gene>
    <name evidence="8" type="ORF">DCO16_04925</name>
</gene>
<reference evidence="8 9" key="1">
    <citation type="submission" date="2018-04" db="EMBL/GenBank/DDBJ databases">
        <title>Polynucleobacter sp. LimPoW16 genome.</title>
        <authorList>
            <person name="Hahn M.W."/>
        </authorList>
    </citation>
    <scope>NUCLEOTIDE SEQUENCE [LARGE SCALE GENOMIC DNA]</scope>
    <source>
        <strain evidence="8 9">LimPoW16</strain>
    </source>
</reference>
<comment type="similarity">
    <text evidence="6">Belongs to the MIP/aquaporin (TC 1.A.8) family.</text>
</comment>
<dbReference type="InterPro" id="IPR023271">
    <property type="entry name" value="Aquaporin-like"/>
</dbReference>
<evidence type="ECO:0000256" key="3">
    <source>
        <dbReference type="ARBA" id="ARBA00022692"/>
    </source>
</evidence>